<dbReference type="PIRSF" id="PIRSF006468">
    <property type="entry name" value="BCAT1"/>
    <property type="match status" value="1"/>
</dbReference>
<keyword evidence="17" id="KW-1185">Reference proteome</keyword>
<keyword evidence="7 15" id="KW-0808">Transferase</keyword>
<dbReference type="UniPathway" id="UPA00049">
    <property type="reaction ID" value="UER00062"/>
</dbReference>
<dbReference type="GO" id="GO:0052656">
    <property type="term" value="F:L-isoleucine-2-oxoglutarate transaminase activity"/>
    <property type="evidence" value="ECO:0007669"/>
    <property type="project" value="RHEA"/>
</dbReference>
<name>A0A4Q7UJH3_9ACTN</name>
<sequence length="373" mass="40923">MNVLEAADIEALTDHDTYALVPRTQGDTAFGRTFTDTVFSMHWSPGRKWHDAQLSRLGPRPMHPGTVALHYGQVVFEGLKAYRLADGRVGVFRVDAHAQRFCRSAERIGMPPVPTELFCAAVRRLVRADERRVPDDERLSLYLRPLLFARDESLALRPADEYEFLVMAFVTEDFFGTVRRAVTVWIDEQYSRAAPRGTGAVKYAGNYAAAYQADRAAAENGCDQVVWLDAVERRWVEELGAMNIFFVRGTGSRARIVTPPLTGTILPGITRDCVLTLGTRLGYVVEEAPVSVEEWTSCCRSGEITETFATGTAAGVCPVGEIRSSRGAVTVGDGQGGPVAAALAEQLRRYQRGLADDLPWVSVVPRSLGGRAA</sequence>
<dbReference type="PANTHER" id="PTHR42825:SF2">
    <property type="entry name" value="BRANCHED-CHAIN-AMINO-ACID AMINOTRANSFERASE 3, CHLOROPLASTIC-RELATED"/>
    <property type="match status" value="1"/>
</dbReference>
<feature type="modified residue" description="N6-(pyridoxal phosphate)lysine" evidence="12">
    <location>
        <position position="202"/>
    </location>
</feature>
<evidence type="ECO:0000256" key="5">
    <source>
        <dbReference type="ARBA" id="ARBA00009320"/>
    </source>
</evidence>
<dbReference type="AlphaFoldDB" id="A0A4Q7UJH3"/>
<dbReference type="EMBL" id="SHKK01000001">
    <property type="protein sequence ID" value="RZT79749.1"/>
    <property type="molecule type" value="Genomic_DNA"/>
</dbReference>
<comment type="caution">
    <text evidence="16">The sequence shown here is derived from an EMBL/GenBank/DDBJ whole genome shotgun (WGS) entry which is preliminary data.</text>
</comment>
<comment type="catalytic activity">
    <reaction evidence="11 15">
        <text>L-leucine + 2-oxoglutarate = 4-methyl-2-oxopentanoate + L-glutamate</text>
        <dbReference type="Rhea" id="RHEA:18321"/>
        <dbReference type="ChEBI" id="CHEBI:16810"/>
        <dbReference type="ChEBI" id="CHEBI:17865"/>
        <dbReference type="ChEBI" id="CHEBI:29985"/>
        <dbReference type="ChEBI" id="CHEBI:57427"/>
        <dbReference type="EC" id="2.6.1.42"/>
    </reaction>
</comment>
<dbReference type="GO" id="GO:0052654">
    <property type="term" value="F:L-leucine-2-oxoglutarate transaminase activity"/>
    <property type="evidence" value="ECO:0007669"/>
    <property type="project" value="RHEA"/>
</dbReference>
<proteinExistence type="inferred from homology"/>
<evidence type="ECO:0000256" key="3">
    <source>
        <dbReference type="ARBA" id="ARBA00004931"/>
    </source>
</evidence>
<dbReference type="GO" id="GO:0009098">
    <property type="term" value="P:L-leucine biosynthetic process"/>
    <property type="evidence" value="ECO:0007669"/>
    <property type="project" value="UniProtKB-UniPathway"/>
</dbReference>
<comment type="cofactor">
    <cofactor evidence="1 14">
        <name>pyridoxal 5'-phosphate</name>
        <dbReference type="ChEBI" id="CHEBI:597326"/>
    </cofactor>
</comment>
<evidence type="ECO:0000256" key="10">
    <source>
        <dbReference type="ARBA" id="ARBA00048798"/>
    </source>
</evidence>
<keyword evidence="15" id="KW-0100">Branched-chain amino acid biosynthesis</keyword>
<dbReference type="PROSITE" id="PS00770">
    <property type="entry name" value="AA_TRANSFER_CLASS_4"/>
    <property type="match status" value="1"/>
</dbReference>
<dbReference type="Pfam" id="PF01063">
    <property type="entry name" value="Aminotran_4"/>
    <property type="match status" value="1"/>
</dbReference>
<dbReference type="Gene3D" id="3.20.10.10">
    <property type="entry name" value="D-amino Acid Aminotransferase, subunit A, domain 2"/>
    <property type="match status" value="1"/>
</dbReference>
<dbReference type="Proteomes" id="UP000293781">
    <property type="component" value="Unassembled WGS sequence"/>
</dbReference>
<dbReference type="InterPro" id="IPR018300">
    <property type="entry name" value="Aminotrans_IV_CS"/>
</dbReference>
<evidence type="ECO:0000256" key="15">
    <source>
        <dbReference type="RuleBase" id="RU004517"/>
    </source>
</evidence>
<evidence type="ECO:0000256" key="7">
    <source>
        <dbReference type="ARBA" id="ARBA00022679"/>
    </source>
</evidence>
<evidence type="ECO:0000256" key="11">
    <source>
        <dbReference type="ARBA" id="ARBA00049229"/>
    </source>
</evidence>
<dbReference type="UniPathway" id="UPA00048">
    <property type="reaction ID" value="UER00073"/>
</dbReference>
<dbReference type="OrthoDB" id="4069047at2"/>
<dbReference type="InterPro" id="IPR043132">
    <property type="entry name" value="BCAT-like_C"/>
</dbReference>
<evidence type="ECO:0000256" key="12">
    <source>
        <dbReference type="PIRSR" id="PIRSR006468-1"/>
    </source>
</evidence>
<dbReference type="EC" id="2.6.1.42" evidence="15"/>
<dbReference type="InterPro" id="IPR005786">
    <property type="entry name" value="B_amino_transII"/>
</dbReference>
<comment type="catalytic activity">
    <reaction evidence="10 15">
        <text>L-isoleucine + 2-oxoglutarate = (S)-3-methyl-2-oxopentanoate + L-glutamate</text>
        <dbReference type="Rhea" id="RHEA:24801"/>
        <dbReference type="ChEBI" id="CHEBI:16810"/>
        <dbReference type="ChEBI" id="CHEBI:29985"/>
        <dbReference type="ChEBI" id="CHEBI:35146"/>
        <dbReference type="ChEBI" id="CHEBI:58045"/>
        <dbReference type="EC" id="2.6.1.42"/>
    </reaction>
</comment>
<evidence type="ECO:0000256" key="9">
    <source>
        <dbReference type="ARBA" id="ARBA00048212"/>
    </source>
</evidence>
<comment type="pathway">
    <text evidence="2">Amino-acid biosynthesis; L-isoleucine biosynthesis; L-isoleucine from 2-oxobutanoate: step 4/4.</text>
</comment>
<evidence type="ECO:0000256" key="2">
    <source>
        <dbReference type="ARBA" id="ARBA00004824"/>
    </source>
</evidence>
<dbReference type="InterPro" id="IPR033939">
    <property type="entry name" value="BCAT_family"/>
</dbReference>
<keyword evidence="6 15" id="KW-0032">Aminotransferase</keyword>
<dbReference type="NCBIfam" id="TIGR01123">
    <property type="entry name" value="ilvE_II"/>
    <property type="match status" value="1"/>
</dbReference>
<dbReference type="NCBIfam" id="NF009897">
    <property type="entry name" value="PRK13357.1"/>
    <property type="match status" value="1"/>
</dbReference>
<keyword evidence="15" id="KW-0028">Amino-acid biosynthesis</keyword>
<gene>
    <name evidence="16" type="ORF">EV382_2986</name>
</gene>
<dbReference type="CDD" id="cd01557">
    <property type="entry name" value="BCAT_beta_family"/>
    <property type="match status" value="1"/>
</dbReference>
<dbReference type="GO" id="GO:0009097">
    <property type="term" value="P:isoleucine biosynthetic process"/>
    <property type="evidence" value="ECO:0007669"/>
    <property type="project" value="UniProtKB-UniPathway"/>
</dbReference>
<comment type="similarity">
    <text evidence="5 13">Belongs to the class-IV pyridoxal-phosphate-dependent aminotransferase family.</text>
</comment>
<evidence type="ECO:0000256" key="8">
    <source>
        <dbReference type="ARBA" id="ARBA00022898"/>
    </source>
</evidence>
<dbReference type="SUPFAM" id="SSF56752">
    <property type="entry name" value="D-aminoacid aminotransferase-like PLP-dependent enzymes"/>
    <property type="match status" value="1"/>
</dbReference>
<evidence type="ECO:0000256" key="6">
    <source>
        <dbReference type="ARBA" id="ARBA00022576"/>
    </source>
</evidence>
<dbReference type="GO" id="GO:0009099">
    <property type="term" value="P:L-valine biosynthetic process"/>
    <property type="evidence" value="ECO:0007669"/>
    <property type="project" value="UniProtKB-UniPathway"/>
</dbReference>
<evidence type="ECO:0000256" key="14">
    <source>
        <dbReference type="RuleBase" id="RU004516"/>
    </source>
</evidence>
<protein>
    <recommendedName>
        <fullName evidence="15">Branched-chain-amino-acid aminotransferase</fullName>
        <ecNumber evidence="15">2.6.1.42</ecNumber>
    </recommendedName>
</protein>
<dbReference type="Gene3D" id="3.30.470.10">
    <property type="match status" value="1"/>
</dbReference>
<evidence type="ECO:0000256" key="4">
    <source>
        <dbReference type="ARBA" id="ARBA00005072"/>
    </source>
</evidence>
<dbReference type="InterPro" id="IPR043131">
    <property type="entry name" value="BCAT-like_N"/>
</dbReference>
<reference evidence="16 17" key="1">
    <citation type="submission" date="2019-02" db="EMBL/GenBank/DDBJ databases">
        <title>Sequencing the genomes of 1000 actinobacteria strains.</title>
        <authorList>
            <person name="Klenk H.-P."/>
        </authorList>
    </citation>
    <scope>NUCLEOTIDE SEQUENCE [LARGE SCALE GENOMIC DNA]</scope>
    <source>
        <strain evidence="16 17">DSM 45888</strain>
    </source>
</reference>
<accession>A0A4Q7UJH3</accession>
<dbReference type="PANTHER" id="PTHR42825">
    <property type="entry name" value="AMINO ACID AMINOTRANSFERASE"/>
    <property type="match status" value="1"/>
</dbReference>
<comment type="pathway">
    <text evidence="3">Amino-acid biosynthesis; L-valine biosynthesis; L-valine from pyruvate: step 4/4.</text>
</comment>
<dbReference type="UniPathway" id="UPA00047">
    <property type="reaction ID" value="UER00058"/>
</dbReference>
<comment type="catalytic activity">
    <reaction evidence="9 15">
        <text>L-valine + 2-oxoglutarate = 3-methyl-2-oxobutanoate + L-glutamate</text>
        <dbReference type="Rhea" id="RHEA:24813"/>
        <dbReference type="ChEBI" id="CHEBI:11851"/>
        <dbReference type="ChEBI" id="CHEBI:16810"/>
        <dbReference type="ChEBI" id="CHEBI:29985"/>
        <dbReference type="ChEBI" id="CHEBI:57762"/>
        <dbReference type="EC" id="2.6.1.42"/>
    </reaction>
</comment>
<dbReference type="InterPro" id="IPR036038">
    <property type="entry name" value="Aminotransferase-like"/>
</dbReference>
<evidence type="ECO:0000256" key="13">
    <source>
        <dbReference type="RuleBase" id="RU004106"/>
    </source>
</evidence>
<evidence type="ECO:0000256" key="1">
    <source>
        <dbReference type="ARBA" id="ARBA00001933"/>
    </source>
</evidence>
<keyword evidence="8 14" id="KW-0663">Pyridoxal phosphate</keyword>
<evidence type="ECO:0000313" key="16">
    <source>
        <dbReference type="EMBL" id="RZT79749.1"/>
    </source>
</evidence>
<dbReference type="GO" id="GO:0052655">
    <property type="term" value="F:L-valine-2-oxoglutarate transaminase activity"/>
    <property type="evidence" value="ECO:0007669"/>
    <property type="project" value="RHEA"/>
</dbReference>
<dbReference type="InterPro" id="IPR001544">
    <property type="entry name" value="Aminotrans_IV"/>
</dbReference>
<dbReference type="RefSeq" id="WP_130402401.1">
    <property type="nucleotide sequence ID" value="NZ_JBEZZO010000011.1"/>
</dbReference>
<organism evidence="16 17">
    <name type="scientific">Micromonospora violae</name>
    <dbReference type="NCBI Taxonomy" id="1278207"/>
    <lineage>
        <taxon>Bacteria</taxon>
        <taxon>Bacillati</taxon>
        <taxon>Actinomycetota</taxon>
        <taxon>Actinomycetes</taxon>
        <taxon>Micromonosporales</taxon>
        <taxon>Micromonosporaceae</taxon>
        <taxon>Micromonospora</taxon>
    </lineage>
</organism>
<evidence type="ECO:0000313" key="17">
    <source>
        <dbReference type="Proteomes" id="UP000293781"/>
    </source>
</evidence>
<comment type="pathway">
    <text evidence="4">Amino-acid biosynthesis; L-leucine biosynthesis; L-leucine from 3-methyl-2-oxobutanoate: step 4/4.</text>
</comment>